<feature type="transmembrane region" description="Helical" evidence="1">
    <location>
        <begin position="29"/>
        <end position="48"/>
    </location>
</feature>
<dbReference type="RefSeq" id="WP_343917413.1">
    <property type="nucleotide sequence ID" value="NZ_BAAAJT010000002.1"/>
</dbReference>
<accession>A0ABW4TJL6</accession>
<evidence type="ECO:0000313" key="4">
    <source>
        <dbReference type="Proteomes" id="UP001597351"/>
    </source>
</evidence>
<comment type="caution">
    <text evidence="3">The sequence shown here is derived from an EMBL/GenBank/DDBJ whole genome shotgun (WGS) entry which is preliminary data.</text>
</comment>
<feature type="transmembrane region" description="Helical" evidence="1">
    <location>
        <begin position="209"/>
        <end position="227"/>
    </location>
</feature>
<feature type="transmembrane region" description="Helical" evidence="1">
    <location>
        <begin position="91"/>
        <end position="112"/>
    </location>
</feature>
<proteinExistence type="predicted"/>
<feature type="transmembrane region" description="Helical" evidence="1">
    <location>
        <begin position="54"/>
        <end position="79"/>
    </location>
</feature>
<reference evidence="4" key="1">
    <citation type="journal article" date="2019" name="Int. J. Syst. Evol. Microbiol.">
        <title>The Global Catalogue of Microorganisms (GCM) 10K type strain sequencing project: providing services to taxonomists for standard genome sequencing and annotation.</title>
        <authorList>
            <consortium name="The Broad Institute Genomics Platform"/>
            <consortium name="The Broad Institute Genome Sequencing Center for Infectious Disease"/>
            <person name="Wu L."/>
            <person name="Ma J."/>
        </authorList>
    </citation>
    <scope>NUCLEOTIDE SEQUENCE [LARGE SCALE GENOMIC DNA]</scope>
    <source>
        <strain evidence="4">CGMCC 1.12477</strain>
    </source>
</reference>
<dbReference type="Pfam" id="PF02517">
    <property type="entry name" value="Rce1-like"/>
    <property type="match status" value="1"/>
</dbReference>
<gene>
    <name evidence="3" type="ORF">ACFSDE_08660</name>
</gene>
<dbReference type="EMBL" id="JBHUGD010000003">
    <property type="protein sequence ID" value="MFD1946862.1"/>
    <property type="molecule type" value="Genomic_DNA"/>
</dbReference>
<dbReference type="InterPro" id="IPR003675">
    <property type="entry name" value="Rce1/LyrA-like_dom"/>
</dbReference>
<feature type="domain" description="CAAX prenyl protease 2/Lysostaphin resistance protein A-like" evidence="2">
    <location>
        <begin position="133"/>
        <end position="217"/>
    </location>
</feature>
<keyword evidence="1" id="KW-1133">Transmembrane helix</keyword>
<evidence type="ECO:0000259" key="2">
    <source>
        <dbReference type="Pfam" id="PF02517"/>
    </source>
</evidence>
<sequence length="228" mass="24161">MRTFLRNALVDKVPRDHRDTQAGLRRRQWVTGTVVVLGGIVLGISLRIEPGSPWFYASSLGLSAIWAAGAFASGPLHLGRIARRDDHVRPVITPLVLGFGLAGVFVVGGLVVRQIPFLADQVGSVVAYADEGALPLLVLITAVTGAAEELFFRGAAYAAVTKHPVTVTTVLYTLATYATGNVMLTFAAILLGVVVGLERRASGGILAPILTHLSWSLTMLLVLPLVFA</sequence>
<keyword evidence="1" id="KW-0812">Transmembrane</keyword>
<keyword evidence="4" id="KW-1185">Reference proteome</keyword>
<feature type="transmembrane region" description="Helical" evidence="1">
    <location>
        <begin position="174"/>
        <end position="197"/>
    </location>
</feature>
<evidence type="ECO:0000313" key="3">
    <source>
        <dbReference type="EMBL" id="MFD1946862.1"/>
    </source>
</evidence>
<dbReference type="Proteomes" id="UP001597351">
    <property type="component" value="Unassembled WGS sequence"/>
</dbReference>
<keyword evidence="1" id="KW-0472">Membrane</keyword>
<protein>
    <submittedName>
        <fullName evidence="3">Type II CAAX endopeptidase family protein</fullName>
    </submittedName>
</protein>
<name>A0ABW4TJL6_9ACTN</name>
<evidence type="ECO:0000256" key="1">
    <source>
        <dbReference type="SAM" id="Phobius"/>
    </source>
</evidence>
<organism evidence="3 4">
    <name type="scientific">Nocardioides aestuarii</name>
    <dbReference type="NCBI Taxonomy" id="252231"/>
    <lineage>
        <taxon>Bacteria</taxon>
        <taxon>Bacillati</taxon>
        <taxon>Actinomycetota</taxon>
        <taxon>Actinomycetes</taxon>
        <taxon>Propionibacteriales</taxon>
        <taxon>Nocardioidaceae</taxon>
        <taxon>Nocardioides</taxon>
    </lineage>
</organism>